<keyword evidence="2" id="KW-0560">Oxidoreductase</keyword>
<organism evidence="2 3">
    <name type="scientific">Pararhizobium capsulatum DSM 1112</name>
    <dbReference type="NCBI Taxonomy" id="1121113"/>
    <lineage>
        <taxon>Bacteria</taxon>
        <taxon>Pseudomonadati</taxon>
        <taxon>Pseudomonadota</taxon>
        <taxon>Alphaproteobacteria</taxon>
        <taxon>Hyphomicrobiales</taxon>
        <taxon>Rhizobiaceae</taxon>
        <taxon>Rhizobium/Agrobacterium group</taxon>
        <taxon>Pararhizobium</taxon>
    </lineage>
</organism>
<evidence type="ECO:0000313" key="3">
    <source>
        <dbReference type="Proteomes" id="UP001230207"/>
    </source>
</evidence>
<accession>A0ABU0BRC7</accession>
<dbReference type="EMBL" id="JAUSVF010000001">
    <property type="protein sequence ID" value="MDQ0320802.1"/>
    <property type="molecule type" value="Genomic_DNA"/>
</dbReference>
<evidence type="ECO:0000259" key="1">
    <source>
        <dbReference type="Pfam" id="PF05368"/>
    </source>
</evidence>
<dbReference type="PANTHER" id="PTHR47129">
    <property type="entry name" value="QUINONE OXIDOREDUCTASE 2"/>
    <property type="match status" value="1"/>
</dbReference>
<keyword evidence="3" id="KW-1185">Reference proteome</keyword>
<dbReference type="GO" id="GO:0003955">
    <property type="term" value="F:NAD(P)H dehydrogenase (quinone) activity"/>
    <property type="evidence" value="ECO:0007669"/>
    <property type="project" value="UniProtKB-EC"/>
</dbReference>
<sequence>MSETLLVTGASGQLGRLVLNALLTSGKVAPADIIATSRDPSKLSAYAEKGVQTRKADFDDAASLATAFAGADRVLVVSTDALDAPGKRLVQHTAAINAAKVAGAKHILYTSMPNPENSAVIFAPEHLGSEAAVKATGLPYTILRNGWYMENLFMGLPHAFSEGKWYTSAGEGKIAHIARADIAAAIADALTSGSTESKTYTLTGTVARTSSEIAEIASKIVGKPLDVVTITDEQLTGGLQAAGLPPFLIPVVVSFDTNTREGKIAMVTDDAKTLSGKPLTSIETFFETNKAAFAG</sequence>
<dbReference type="Gene3D" id="3.90.25.10">
    <property type="entry name" value="UDP-galactose 4-epimerase, domain 1"/>
    <property type="match status" value="1"/>
</dbReference>
<feature type="domain" description="NmrA-like" evidence="1">
    <location>
        <begin position="2"/>
        <end position="235"/>
    </location>
</feature>
<name>A0ABU0BRC7_9HYPH</name>
<dbReference type="Pfam" id="PF05368">
    <property type="entry name" value="NmrA"/>
    <property type="match status" value="1"/>
</dbReference>
<protein>
    <submittedName>
        <fullName evidence="2">NAD(P)H dehydrogenase (Quinone)</fullName>
        <ecNumber evidence="2">1.6.5.2</ecNumber>
    </submittedName>
</protein>
<comment type="caution">
    <text evidence="2">The sequence shown here is derived from an EMBL/GenBank/DDBJ whole genome shotgun (WGS) entry which is preliminary data.</text>
</comment>
<gene>
    <name evidence="2" type="ORF">QO002_002940</name>
</gene>
<dbReference type="InterPro" id="IPR036291">
    <property type="entry name" value="NAD(P)-bd_dom_sf"/>
</dbReference>
<evidence type="ECO:0000313" key="2">
    <source>
        <dbReference type="EMBL" id="MDQ0320802.1"/>
    </source>
</evidence>
<proteinExistence type="predicted"/>
<dbReference type="Proteomes" id="UP001230207">
    <property type="component" value="Unassembled WGS sequence"/>
</dbReference>
<dbReference type="EC" id="1.6.5.2" evidence="2"/>
<dbReference type="RefSeq" id="WP_307230878.1">
    <property type="nucleotide sequence ID" value="NZ_JAUSVF010000001.1"/>
</dbReference>
<dbReference type="CDD" id="cd05269">
    <property type="entry name" value="TMR_SDR_a"/>
    <property type="match status" value="1"/>
</dbReference>
<dbReference type="SUPFAM" id="SSF51735">
    <property type="entry name" value="NAD(P)-binding Rossmann-fold domains"/>
    <property type="match status" value="1"/>
</dbReference>
<reference evidence="2 3" key="1">
    <citation type="submission" date="2023-07" db="EMBL/GenBank/DDBJ databases">
        <title>Genomic Encyclopedia of Type Strains, Phase IV (KMG-IV): sequencing the most valuable type-strain genomes for metagenomic binning, comparative biology and taxonomic classification.</title>
        <authorList>
            <person name="Goeker M."/>
        </authorList>
    </citation>
    <scope>NUCLEOTIDE SEQUENCE [LARGE SCALE GENOMIC DNA]</scope>
    <source>
        <strain evidence="2 3">DSM 1112</strain>
    </source>
</reference>
<dbReference type="Gene3D" id="3.40.50.720">
    <property type="entry name" value="NAD(P)-binding Rossmann-like Domain"/>
    <property type="match status" value="1"/>
</dbReference>
<dbReference type="PANTHER" id="PTHR47129:SF1">
    <property type="entry name" value="NMRA-LIKE DOMAIN-CONTAINING PROTEIN"/>
    <property type="match status" value="1"/>
</dbReference>
<dbReference type="InterPro" id="IPR052718">
    <property type="entry name" value="NmrA-type_oxidoreductase"/>
</dbReference>
<dbReference type="InterPro" id="IPR008030">
    <property type="entry name" value="NmrA-like"/>
</dbReference>